<protein>
    <submittedName>
        <fullName evidence="2">HNH endonuclease</fullName>
    </submittedName>
</protein>
<gene>
    <name evidence="2" type="ORF">KC678_05775</name>
</gene>
<dbReference type="Pfam" id="PF01844">
    <property type="entry name" value="HNH"/>
    <property type="match status" value="1"/>
</dbReference>
<evidence type="ECO:0000313" key="2">
    <source>
        <dbReference type="EMBL" id="MCA9381749.1"/>
    </source>
</evidence>
<dbReference type="SMART" id="SM00507">
    <property type="entry name" value="HNHc"/>
    <property type="match status" value="1"/>
</dbReference>
<dbReference type="PANTHER" id="PTHR33877">
    <property type="entry name" value="SLL1193 PROTEIN"/>
    <property type="match status" value="1"/>
</dbReference>
<reference evidence="2" key="1">
    <citation type="submission" date="2020-04" db="EMBL/GenBank/DDBJ databases">
        <authorList>
            <person name="Zhang T."/>
        </authorList>
    </citation>
    <scope>NUCLEOTIDE SEQUENCE</scope>
    <source>
        <strain evidence="2">HKST-UBA13</strain>
    </source>
</reference>
<dbReference type="AlphaFoldDB" id="A0A955RHL7"/>
<accession>A0A955RHL7</accession>
<dbReference type="Proteomes" id="UP000775877">
    <property type="component" value="Unassembled WGS sequence"/>
</dbReference>
<feature type="domain" description="HNH nuclease" evidence="1">
    <location>
        <begin position="89"/>
        <end position="140"/>
    </location>
</feature>
<dbReference type="InterPro" id="IPR003615">
    <property type="entry name" value="HNH_nuc"/>
</dbReference>
<evidence type="ECO:0000259" key="1">
    <source>
        <dbReference type="SMART" id="SM00507"/>
    </source>
</evidence>
<organism evidence="2 3">
    <name type="scientific">Candidatus Dojkabacteria bacterium</name>
    <dbReference type="NCBI Taxonomy" id="2099670"/>
    <lineage>
        <taxon>Bacteria</taxon>
        <taxon>Candidatus Dojkabacteria</taxon>
    </lineage>
</organism>
<comment type="caution">
    <text evidence="2">The sequence shown here is derived from an EMBL/GenBank/DDBJ whole genome shotgun (WGS) entry which is preliminary data.</text>
</comment>
<dbReference type="PANTHER" id="PTHR33877:SF2">
    <property type="entry name" value="OS07G0170200 PROTEIN"/>
    <property type="match status" value="1"/>
</dbReference>
<name>A0A955RHL7_9BACT</name>
<dbReference type="EMBL" id="JAGQLJ010000176">
    <property type="protein sequence ID" value="MCA9381749.1"/>
    <property type="molecule type" value="Genomic_DNA"/>
</dbReference>
<dbReference type="CDD" id="cd00085">
    <property type="entry name" value="HNHc"/>
    <property type="match status" value="1"/>
</dbReference>
<proteinExistence type="predicted"/>
<reference evidence="2" key="2">
    <citation type="journal article" date="2021" name="Microbiome">
        <title>Successional dynamics and alternative stable states in a saline activated sludge microbial community over 9 years.</title>
        <authorList>
            <person name="Wang Y."/>
            <person name="Ye J."/>
            <person name="Ju F."/>
            <person name="Liu L."/>
            <person name="Boyd J.A."/>
            <person name="Deng Y."/>
            <person name="Parks D.H."/>
            <person name="Jiang X."/>
            <person name="Yin X."/>
            <person name="Woodcroft B.J."/>
            <person name="Tyson G.W."/>
            <person name="Hugenholtz P."/>
            <person name="Polz M.F."/>
            <person name="Zhang T."/>
        </authorList>
    </citation>
    <scope>NUCLEOTIDE SEQUENCE</scope>
    <source>
        <strain evidence="2">HKST-UBA13</strain>
    </source>
</reference>
<keyword evidence="2" id="KW-0540">Nuclease</keyword>
<dbReference type="Gene3D" id="1.10.30.50">
    <property type="match status" value="1"/>
</dbReference>
<keyword evidence="2" id="KW-0378">Hydrolase</keyword>
<dbReference type="GO" id="GO:0003676">
    <property type="term" value="F:nucleic acid binding"/>
    <property type="evidence" value="ECO:0007669"/>
    <property type="project" value="InterPro"/>
</dbReference>
<keyword evidence="2" id="KW-0255">Endonuclease</keyword>
<sequence length="190" mass="22213">MQELKFEDIPVMDFGNEYTIAGILFKGHNNEPLIVTLPQENIQLQPRLVPVTLDEWNELMQQLDYNNVEGIRGEQKVILRKSQRNVDSKISWTVFKRDNYACRYCGIDHVPLTVDHIITWETGGTTSVENLLTSCKQCNRTRGNLSYDKWLQTDYYKEKSKFLSADVIINNKRILEKLDSMLTTVNVRRR</sequence>
<evidence type="ECO:0000313" key="3">
    <source>
        <dbReference type="Proteomes" id="UP000775877"/>
    </source>
</evidence>
<dbReference type="GO" id="GO:0008270">
    <property type="term" value="F:zinc ion binding"/>
    <property type="evidence" value="ECO:0007669"/>
    <property type="project" value="InterPro"/>
</dbReference>
<dbReference type="InterPro" id="IPR052892">
    <property type="entry name" value="NA-targeting_endonuclease"/>
</dbReference>
<dbReference type="GO" id="GO:0004519">
    <property type="term" value="F:endonuclease activity"/>
    <property type="evidence" value="ECO:0007669"/>
    <property type="project" value="UniProtKB-KW"/>
</dbReference>
<dbReference type="InterPro" id="IPR002711">
    <property type="entry name" value="HNH"/>
</dbReference>